<organism evidence="2 3">
    <name type="scientific">Dietzia cinnamea</name>
    <dbReference type="NCBI Taxonomy" id="321318"/>
    <lineage>
        <taxon>Bacteria</taxon>
        <taxon>Bacillati</taxon>
        <taxon>Actinomycetota</taxon>
        <taxon>Actinomycetes</taxon>
        <taxon>Mycobacteriales</taxon>
        <taxon>Dietziaceae</taxon>
        <taxon>Dietzia</taxon>
    </lineage>
</organism>
<reference evidence="3" key="1">
    <citation type="submission" date="2024-07" db="EMBL/GenBank/DDBJ databases">
        <title>Pseudomonas strain that inhibits Aeromonas fish pathogens.</title>
        <authorList>
            <person name="Wildschutte H."/>
        </authorList>
    </citation>
    <scope>NUCLEOTIDE SEQUENCE [LARGE SCALE GENOMIC DNA]</scope>
    <source>
        <strain evidence="3">n60</strain>
    </source>
</reference>
<dbReference type="RefSeq" id="WP_369141482.1">
    <property type="nucleotide sequence ID" value="NZ_JBFTEZ010000002.1"/>
</dbReference>
<comment type="caution">
    <text evidence="2">The sequence shown here is derived from an EMBL/GenBank/DDBJ whole genome shotgun (WGS) entry which is preliminary data.</text>
</comment>
<evidence type="ECO:0000313" key="2">
    <source>
        <dbReference type="EMBL" id="MEX6464083.1"/>
    </source>
</evidence>
<proteinExistence type="predicted"/>
<protein>
    <submittedName>
        <fullName evidence="2">Recombinase XerD</fullName>
    </submittedName>
</protein>
<evidence type="ECO:0000256" key="1">
    <source>
        <dbReference type="SAM" id="MobiDB-lite"/>
    </source>
</evidence>
<evidence type="ECO:0000313" key="3">
    <source>
        <dbReference type="Proteomes" id="UP001560293"/>
    </source>
</evidence>
<feature type="region of interest" description="Disordered" evidence="1">
    <location>
        <begin position="1"/>
        <end position="20"/>
    </location>
</feature>
<gene>
    <name evidence="2" type="ORF">AB6N35_06905</name>
</gene>
<sequence length="506" mass="57111">MTGLAEQHKRGRPRSTGDHRCDRCHQQVAKIRLHWPDGAICGRCFTEATHTYGTCPDCAEHRMLPGRSPDNQPICRDCARITTALTCTRCHREAERFRAGLCIRCALHDDLDAVLKPGDDLRLHRLIGLLTSSERPESIYTYMRGSKARALLEAIGERELPLTHDAFDQLPDSRAVDHLRALLTHHRMIPERGNETLVRFEQWLATRIADLPDDGTSQLIERYATWQHLNRIRAKATDPGTNLETVIHAAKQEITQAGKFLIWLHKHHHVPAGEMRQHHIDDYLSDGPSTRKHIRNFARWLNNQQGHPKGTLDVPFRKAQTTPMITQTERIQLVRNCLEHRNVIPATRVAGLILLLWAHPLNKIVMLRRDRLIAAPEGMRITLGTHAAQVPEALTELFWNQLSNPGNQNTINADTPWLFPGRTAGQHLHPGTLSKRLKVLGIDALRARNATLRDLSQELDARSLIDLLGYSPGIIAQHAARSGTPMADYIALTPVVHGDLRIAGRK</sequence>
<dbReference type="Proteomes" id="UP001560293">
    <property type="component" value="Unassembled WGS sequence"/>
</dbReference>
<keyword evidence="3" id="KW-1185">Reference proteome</keyword>
<dbReference type="EMBL" id="JBFTEZ010000002">
    <property type="protein sequence ID" value="MEX6464083.1"/>
    <property type="molecule type" value="Genomic_DNA"/>
</dbReference>
<accession>A0ABV3YGT2</accession>
<name>A0ABV3YGT2_9ACTN</name>